<dbReference type="PATRIC" id="fig|1423726.3.peg.1367"/>
<comment type="caution">
    <text evidence="1">The sequence shown here is derived from an EMBL/GenBank/DDBJ whole genome shotgun (WGS) entry which is preliminary data.</text>
</comment>
<keyword evidence="2" id="KW-1185">Reference proteome</keyword>
<reference evidence="1 2" key="1">
    <citation type="journal article" date="2015" name="Genome Announc.">
        <title>Expanding the biotechnology potential of lactobacilli through comparative genomics of 213 strains and associated genera.</title>
        <authorList>
            <person name="Sun Z."/>
            <person name="Harris H.M."/>
            <person name="McCann A."/>
            <person name="Guo C."/>
            <person name="Argimon S."/>
            <person name="Zhang W."/>
            <person name="Yang X."/>
            <person name="Jeffery I.B."/>
            <person name="Cooney J.C."/>
            <person name="Kagawa T.F."/>
            <person name="Liu W."/>
            <person name="Song Y."/>
            <person name="Salvetti E."/>
            <person name="Wrobel A."/>
            <person name="Rasinkangas P."/>
            <person name="Parkhill J."/>
            <person name="Rea M.C."/>
            <person name="O'Sullivan O."/>
            <person name="Ritari J."/>
            <person name="Douillard F.P."/>
            <person name="Paul Ross R."/>
            <person name="Yang R."/>
            <person name="Briner A.E."/>
            <person name="Felis G.E."/>
            <person name="de Vos W.M."/>
            <person name="Barrangou R."/>
            <person name="Klaenhammer T.R."/>
            <person name="Caufield P.W."/>
            <person name="Cui Y."/>
            <person name="Zhang H."/>
            <person name="O'Toole P.W."/>
        </authorList>
    </citation>
    <scope>NUCLEOTIDE SEQUENCE [LARGE SCALE GENOMIC DNA]</scope>
    <source>
        <strain evidence="1 2">DSM 20003</strain>
    </source>
</reference>
<sequence length="67" mass="7513">MILMALSQSPKDPNMTEKAIDKRFTQMVEALHLTDPTDDQLDLLFRIASTDPQDAATFISLFADQAE</sequence>
<dbReference type="AlphaFoldDB" id="A0A0R1H2C8"/>
<protein>
    <submittedName>
        <fullName evidence="1">Uncharacterized protein</fullName>
    </submittedName>
</protein>
<organism evidence="1 2">
    <name type="scientific">Loigolactobacillus bifermentans DSM 20003</name>
    <dbReference type="NCBI Taxonomy" id="1423726"/>
    <lineage>
        <taxon>Bacteria</taxon>
        <taxon>Bacillati</taxon>
        <taxon>Bacillota</taxon>
        <taxon>Bacilli</taxon>
        <taxon>Lactobacillales</taxon>
        <taxon>Lactobacillaceae</taxon>
        <taxon>Loigolactobacillus</taxon>
    </lineage>
</organism>
<dbReference type="EMBL" id="AZDA01000021">
    <property type="protein sequence ID" value="KRK40121.1"/>
    <property type="molecule type" value="Genomic_DNA"/>
</dbReference>
<gene>
    <name evidence="1" type="ORF">FC07_GL001321</name>
</gene>
<proteinExistence type="predicted"/>
<dbReference type="STRING" id="1423726.FC07_GL001321"/>
<accession>A0A0R1H2C8</accession>
<dbReference type="Proteomes" id="UP000051461">
    <property type="component" value="Unassembled WGS sequence"/>
</dbReference>
<evidence type="ECO:0000313" key="2">
    <source>
        <dbReference type="Proteomes" id="UP000051461"/>
    </source>
</evidence>
<evidence type="ECO:0000313" key="1">
    <source>
        <dbReference type="EMBL" id="KRK40121.1"/>
    </source>
</evidence>
<name>A0A0R1H2C8_9LACO</name>